<reference evidence="2" key="1">
    <citation type="journal article" date="2023" name="Science">
        <title>Elucidation of the pathway for biosynthesis of saponin adjuvants from the soapbark tree.</title>
        <authorList>
            <person name="Reed J."/>
            <person name="Orme A."/>
            <person name="El-Demerdash A."/>
            <person name="Owen C."/>
            <person name="Martin L.B.B."/>
            <person name="Misra R.C."/>
            <person name="Kikuchi S."/>
            <person name="Rejzek M."/>
            <person name="Martin A.C."/>
            <person name="Harkess A."/>
            <person name="Leebens-Mack J."/>
            <person name="Louveau T."/>
            <person name="Stephenson M.J."/>
            <person name="Osbourn A."/>
        </authorList>
    </citation>
    <scope>NUCLEOTIDE SEQUENCE</scope>
    <source>
        <strain evidence="2">S10</strain>
    </source>
</reference>
<evidence type="ECO:0000313" key="3">
    <source>
        <dbReference type="Proteomes" id="UP001163823"/>
    </source>
</evidence>
<dbReference type="PANTHER" id="PTHR35117:SF1">
    <property type="entry name" value="MYOSIN-M HEAVY PROTEIN"/>
    <property type="match status" value="1"/>
</dbReference>
<protein>
    <submittedName>
        <fullName evidence="2">Myosin-M heavy protein</fullName>
    </submittedName>
</protein>
<evidence type="ECO:0000313" key="2">
    <source>
        <dbReference type="EMBL" id="KAJ7950218.1"/>
    </source>
</evidence>
<feature type="region of interest" description="Disordered" evidence="1">
    <location>
        <begin position="259"/>
        <end position="300"/>
    </location>
</feature>
<feature type="compositionally biased region" description="Polar residues" evidence="1">
    <location>
        <begin position="205"/>
        <end position="219"/>
    </location>
</feature>
<dbReference type="KEGG" id="qsa:O6P43_026434"/>
<name>A0AAD7PC57_QUISA</name>
<dbReference type="EMBL" id="JARAOO010000011">
    <property type="protein sequence ID" value="KAJ7950218.1"/>
    <property type="molecule type" value="Genomic_DNA"/>
</dbReference>
<comment type="caution">
    <text evidence="2">The sequence shown here is derived from an EMBL/GenBank/DDBJ whole genome shotgun (WGS) entry which is preliminary data.</text>
</comment>
<sequence>MGKQSKARKPDYLDKGKVTPTQVAFIVDQYLCDNNYFQSRTVFRNEASSLIPNSPIQAPNNLLSLGDMLNEYISLKEQKVMVDQERIRVEEEKCRIQMMLQGMQNVMNAYNASGIPYTPNISAPAKVHSVAVVPQLNNNGGSPSGCAMNNTLTVHPMPPNVNRVPEKFSSTITNQSTNKRKEARAVTDAPSATKRSRGRSSTRSIPSKGQKTLSLSDNAVNTQEVAVPPSTIQSLPYNCVKSGSMIQGSNVTKCLVNQQPLSIPNDSSGPKTPSRGNSCDNDKNISSPEISSSANCSSKYTPQEVTPARYAVISSKRVMVSPMKQMALIESSRCNSSSSPAKKDFERASKRDHVRGRLDFDGADMPMSLKDQVDEISTSSSGKELDFFDIDFPNIDAMEMDFSFTELLSDFDLHCEETGLTCQPTSNASRDPTSGSSHECGVGIFGTNQVISELSSTVTEILSEKNIQGLDSLTAMKSVTKSICILSPVKNCQSFQDQENRTRG</sequence>
<feature type="compositionally biased region" description="Basic and acidic residues" evidence="1">
    <location>
        <begin position="341"/>
        <end position="350"/>
    </location>
</feature>
<organism evidence="2 3">
    <name type="scientific">Quillaja saponaria</name>
    <name type="common">Soap bark tree</name>
    <dbReference type="NCBI Taxonomy" id="32244"/>
    <lineage>
        <taxon>Eukaryota</taxon>
        <taxon>Viridiplantae</taxon>
        <taxon>Streptophyta</taxon>
        <taxon>Embryophyta</taxon>
        <taxon>Tracheophyta</taxon>
        <taxon>Spermatophyta</taxon>
        <taxon>Magnoliopsida</taxon>
        <taxon>eudicotyledons</taxon>
        <taxon>Gunneridae</taxon>
        <taxon>Pentapetalae</taxon>
        <taxon>rosids</taxon>
        <taxon>fabids</taxon>
        <taxon>Fabales</taxon>
        <taxon>Quillajaceae</taxon>
        <taxon>Quillaja</taxon>
    </lineage>
</organism>
<keyword evidence="3" id="KW-1185">Reference proteome</keyword>
<gene>
    <name evidence="2" type="ORF">O6P43_026434</name>
</gene>
<feature type="region of interest" description="Disordered" evidence="1">
    <location>
        <begin position="172"/>
        <end position="219"/>
    </location>
</feature>
<dbReference type="AlphaFoldDB" id="A0AAD7PC57"/>
<accession>A0AAD7PC57</accession>
<dbReference type="PANTHER" id="PTHR35117">
    <property type="entry name" value="MYOSIN-M HEAVY PROTEIN"/>
    <property type="match status" value="1"/>
</dbReference>
<evidence type="ECO:0000256" key="1">
    <source>
        <dbReference type="SAM" id="MobiDB-lite"/>
    </source>
</evidence>
<proteinExistence type="predicted"/>
<dbReference type="Proteomes" id="UP001163823">
    <property type="component" value="Chromosome 11"/>
</dbReference>
<feature type="region of interest" description="Disordered" evidence="1">
    <location>
        <begin position="331"/>
        <end position="350"/>
    </location>
</feature>